<feature type="region of interest" description="Disordered" evidence="1">
    <location>
        <begin position="307"/>
        <end position="326"/>
    </location>
</feature>
<name>A0A6V1Q3I8_HETAK</name>
<reference evidence="2" key="1">
    <citation type="submission" date="2021-01" db="EMBL/GenBank/DDBJ databases">
        <authorList>
            <person name="Corre E."/>
            <person name="Pelletier E."/>
            <person name="Niang G."/>
            <person name="Scheremetjew M."/>
            <person name="Finn R."/>
            <person name="Kale V."/>
            <person name="Holt S."/>
            <person name="Cochrane G."/>
            <person name="Meng A."/>
            <person name="Brown T."/>
            <person name="Cohen L."/>
        </authorList>
    </citation>
    <scope>NUCLEOTIDE SEQUENCE</scope>
    <source>
        <strain evidence="2">CCMP3107</strain>
    </source>
</reference>
<feature type="compositionally biased region" description="Gly residues" evidence="1">
    <location>
        <begin position="313"/>
        <end position="326"/>
    </location>
</feature>
<proteinExistence type="predicted"/>
<accession>A0A6V1Q3I8</accession>
<dbReference type="AlphaFoldDB" id="A0A6V1Q3I8"/>
<dbReference type="EMBL" id="HBIU01020887">
    <property type="protein sequence ID" value="CAE0631084.1"/>
    <property type="molecule type" value="Transcribed_RNA"/>
</dbReference>
<sequence>MTSVKESPFWFNTFQTFCYSIDWAANRNKFTFFIGFDKGDPIYDLGDSWNDFRKEFKSNAGMGISWQTGMSPEKVTNILETQLAVELHDFGDLAGAPSQVVNRLAGLAYDAGFDYIYQINDDTEIETKQWHLKFMKALASNPVFPNFGVTGPTDSLNPKIFTHAFVHRTHIEAIGSFFPSTFKNWWSDDWISTVYGEKHTFRHADVQITHNVEAQKTSGWNRYDIDYSAQYFLEKEIRQGFVTLNRFLRGRGAPGLPLPDVCGFSPAVGDLVAHRHQAEVLAARAQGEEEAGRAEYQENLARLGLVVAPPPGGGGDSDSGGGGDDDIGGGLGIDFEIGGHVVGAAVK</sequence>
<gene>
    <name evidence="2" type="ORF">HAKA00212_LOCUS9782</name>
    <name evidence="3" type="ORF">HAKA00212_LOCUS9783</name>
</gene>
<evidence type="ECO:0000313" key="3">
    <source>
        <dbReference type="EMBL" id="CAE0631084.1"/>
    </source>
</evidence>
<evidence type="ECO:0000256" key="1">
    <source>
        <dbReference type="SAM" id="MobiDB-lite"/>
    </source>
</evidence>
<organism evidence="2">
    <name type="scientific">Heterosigma akashiwo</name>
    <name type="common">Chromophytic alga</name>
    <name type="synonym">Heterosigma carterae</name>
    <dbReference type="NCBI Taxonomy" id="2829"/>
    <lineage>
        <taxon>Eukaryota</taxon>
        <taxon>Sar</taxon>
        <taxon>Stramenopiles</taxon>
        <taxon>Ochrophyta</taxon>
        <taxon>Raphidophyceae</taxon>
        <taxon>Chattonellales</taxon>
        <taxon>Chattonellaceae</taxon>
        <taxon>Heterosigma</taxon>
    </lineage>
</organism>
<dbReference type="EMBL" id="HBIU01020886">
    <property type="protein sequence ID" value="CAE0631083.1"/>
    <property type="molecule type" value="Transcribed_RNA"/>
</dbReference>
<evidence type="ECO:0000313" key="2">
    <source>
        <dbReference type="EMBL" id="CAE0631083.1"/>
    </source>
</evidence>
<protein>
    <submittedName>
        <fullName evidence="2">Uncharacterized protein</fullName>
    </submittedName>
</protein>